<evidence type="ECO:0000256" key="11">
    <source>
        <dbReference type="ARBA" id="ARBA00023303"/>
    </source>
</evidence>
<organism evidence="14 15">
    <name type="scientific">Paramuricea clavata</name>
    <name type="common">Red gorgonian</name>
    <name type="synonym">Violescent sea-whip</name>
    <dbReference type="NCBI Taxonomy" id="317549"/>
    <lineage>
        <taxon>Eukaryota</taxon>
        <taxon>Metazoa</taxon>
        <taxon>Cnidaria</taxon>
        <taxon>Anthozoa</taxon>
        <taxon>Octocorallia</taxon>
        <taxon>Malacalcyonacea</taxon>
        <taxon>Plexauridae</taxon>
        <taxon>Paramuricea</taxon>
    </lineage>
</organism>
<dbReference type="PANTHER" id="PTHR11537:SF113">
    <property type="entry name" value="POTASSIUM VOLTAGE-GATED CHANNEL PROTEIN SHAKER"/>
    <property type="match status" value="1"/>
</dbReference>
<keyword evidence="10 13" id="KW-0472">Membrane</keyword>
<evidence type="ECO:0000256" key="2">
    <source>
        <dbReference type="ARBA" id="ARBA00022448"/>
    </source>
</evidence>
<feature type="transmembrane region" description="Helical" evidence="13">
    <location>
        <begin position="738"/>
        <end position="759"/>
    </location>
</feature>
<dbReference type="GO" id="GO:0008076">
    <property type="term" value="C:voltage-gated potassium channel complex"/>
    <property type="evidence" value="ECO:0007669"/>
    <property type="project" value="InterPro"/>
</dbReference>
<protein>
    <submittedName>
        <fullName evidence="14">Potassium voltage-gated channel subfamily A member 3-like</fullName>
    </submittedName>
</protein>
<feature type="compositionally biased region" description="Gly residues" evidence="12">
    <location>
        <begin position="1020"/>
        <end position="1032"/>
    </location>
</feature>
<evidence type="ECO:0000256" key="10">
    <source>
        <dbReference type="ARBA" id="ARBA00023136"/>
    </source>
</evidence>
<accession>A0A6S7FUX0</accession>
<keyword evidence="5" id="KW-0631">Potassium channel</keyword>
<feature type="transmembrane region" description="Helical" evidence="13">
    <location>
        <begin position="26"/>
        <end position="43"/>
    </location>
</feature>
<dbReference type="PRINTS" id="PR01496">
    <property type="entry name" value="SHAKERCHANEL"/>
</dbReference>
<keyword evidence="6" id="KW-0851">Voltage-gated channel</keyword>
<dbReference type="PRINTS" id="PR01491">
    <property type="entry name" value="KVCHANNEL"/>
</dbReference>
<keyword evidence="9" id="KW-0406">Ion transport</keyword>
<dbReference type="SUPFAM" id="SSF54695">
    <property type="entry name" value="POZ domain"/>
    <property type="match status" value="2"/>
</dbReference>
<dbReference type="InterPro" id="IPR003131">
    <property type="entry name" value="T1-type_BTB"/>
</dbReference>
<evidence type="ECO:0000256" key="7">
    <source>
        <dbReference type="ARBA" id="ARBA00022958"/>
    </source>
</evidence>
<proteinExistence type="predicted"/>
<keyword evidence="4 13" id="KW-0812">Transmembrane</keyword>
<dbReference type="Gene3D" id="1.10.287.70">
    <property type="match status" value="3"/>
</dbReference>
<dbReference type="GO" id="GO:0001508">
    <property type="term" value="P:action potential"/>
    <property type="evidence" value="ECO:0007669"/>
    <property type="project" value="TreeGrafter"/>
</dbReference>
<dbReference type="InterPro" id="IPR027359">
    <property type="entry name" value="Volt_channel_dom_sf"/>
</dbReference>
<evidence type="ECO:0000256" key="5">
    <source>
        <dbReference type="ARBA" id="ARBA00022826"/>
    </source>
</evidence>
<feature type="transmembrane region" description="Helical" evidence="13">
    <location>
        <begin position="308"/>
        <end position="329"/>
    </location>
</feature>
<feature type="transmembrane region" description="Helical" evidence="13">
    <location>
        <begin position="376"/>
        <end position="398"/>
    </location>
</feature>
<dbReference type="PANTHER" id="PTHR11537">
    <property type="entry name" value="VOLTAGE-GATED POTASSIUM CHANNEL"/>
    <property type="match status" value="1"/>
</dbReference>
<evidence type="ECO:0000256" key="12">
    <source>
        <dbReference type="SAM" id="MobiDB-lite"/>
    </source>
</evidence>
<dbReference type="FunFam" id="1.10.287.70:FF:000242">
    <property type="entry name" value="Potassium voltage-gated channel subfamily A member 1"/>
    <property type="match status" value="1"/>
</dbReference>
<feature type="transmembrane region" description="Helical" evidence="13">
    <location>
        <begin position="443"/>
        <end position="466"/>
    </location>
</feature>
<evidence type="ECO:0000256" key="9">
    <source>
        <dbReference type="ARBA" id="ARBA00023065"/>
    </source>
</evidence>
<feature type="compositionally biased region" description="Basic and acidic residues" evidence="12">
    <location>
        <begin position="987"/>
        <end position="1017"/>
    </location>
</feature>
<keyword evidence="7" id="KW-0630">Potassium</keyword>
<evidence type="ECO:0000256" key="1">
    <source>
        <dbReference type="ARBA" id="ARBA00004141"/>
    </source>
</evidence>
<feature type="region of interest" description="Disordered" evidence="12">
    <location>
        <begin position="969"/>
        <end position="1032"/>
    </location>
</feature>
<name>A0A6S7FUX0_PARCT</name>
<feature type="transmembrane region" description="Helical" evidence="13">
    <location>
        <begin position="908"/>
        <end position="925"/>
    </location>
</feature>
<dbReference type="FunFam" id="1.20.120.350:FF:000074">
    <property type="entry name" value="SHaW family of potassium channels"/>
    <property type="match status" value="2"/>
</dbReference>
<keyword evidence="15" id="KW-1185">Reference proteome</keyword>
<dbReference type="InterPro" id="IPR028325">
    <property type="entry name" value="VG_K_chnl"/>
</dbReference>
<keyword evidence="8 13" id="KW-1133">Transmembrane helix</keyword>
<keyword evidence="2" id="KW-0813">Transport</keyword>
<dbReference type="InterPro" id="IPR011333">
    <property type="entry name" value="SKP1/BTB/POZ_sf"/>
</dbReference>
<dbReference type="AlphaFoldDB" id="A0A6S7FUX0"/>
<evidence type="ECO:0000256" key="13">
    <source>
        <dbReference type="SAM" id="Phobius"/>
    </source>
</evidence>
<sequence length="1032" mass="117613">VVLFASAIYYAELSSDDNSFKSIPHAFWWAIVTMTTVGYGDMYPTTLIGKCIGSLCACTGILAIALPVPVIVANFERFYSQSLEEAKRDSPESIEIARSLRTASLSKKRLEATDVLFLSLKIGIFSHCRTISFKTITGLAWAKSLTIAIVCAVHRMYIGARGSRLNNRRLRFNICGAKYEILETTLQSFPDTSLADEEWRAQFWDESHGEYYLDRNRACFEAVLTYYQTCQTHQNKLNKASNASKDSKAKGMLHRPEYVPEKLFFQELEFYGLRKPKEKVGRVLPKNNFQRRVWELFEHPDTSNYARALAWLSCTVVLLSIVLFCVETLPEFTNESEDESETDTDNPFYIIEAVCIAWFTFEYIVRLLSSPIKTKFLIGALNIIDLIAILPFFVSFALQANSNVSSLAILRALRLVRVFRIFKLSRYSKGLRILGLTMKASMAELGLLAFFLGVGVVLFSSAIYYAEMDDNGEIFRSIPHAFWWSVVTMTTVGYGDMYPITFGGKIIGSLCAFTGILAIALPVPVIVANFEHFYSSEHDELTNWRASSSTNKREIYVGEIDLTSSCVEYAYNFRINYLENIWIVLRNSLNLLKRRLKNIPIEDIKPVKPKPSSRLNNRRLRFNICGAKYEILETTLQRFPDTSLADEEWRAQFWDESHGEYYLDRNRACFKAVLTYYQSEGILHRPEYVPEKLFFQELEFYGLRKPVEKVGRVLPKNNFQRRVWELFEHPDTSNYARALAWLSCTVVLLSIVLFCVETLPEFTKESDDESETNTANPFFIKEAVCIAWFTFEYIVRLLSSPVKTKFLIGALNIIDLIAILPFFVSFALQANSNVSSLAILRALRLVRVFRIFKLSRYSKGLRILGLTMKASMTELGLLAFFLGVGVVLFSSAIYFAEMDDNGEIFRSIPHAFWWSVVTMTTVGYGDMYPITFGGKIIGSLCAFTGILAIALPVPVIVANFEHFYSSEHDELNPEERRRRQEAAALKRQKENEGRGLKDPEGVKRKKRKQEEAERKAFNDGQGGGGGLKWTVG</sequence>
<dbReference type="InterPro" id="IPR003972">
    <property type="entry name" value="K_chnl_volt-dep_Kv1"/>
</dbReference>
<gene>
    <name evidence="14" type="ORF">PACLA_8A004968</name>
</gene>
<reference evidence="14" key="1">
    <citation type="submission" date="2020-04" db="EMBL/GenBank/DDBJ databases">
        <authorList>
            <person name="Alioto T."/>
            <person name="Alioto T."/>
            <person name="Gomez Garrido J."/>
        </authorList>
    </citation>
    <scope>NUCLEOTIDE SEQUENCE</scope>
    <source>
        <strain evidence="14">A484AB</strain>
    </source>
</reference>
<dbReference type="InterPro" id="IPR003968">
    <property type="entry name" value="K_chnl_volt-dep_Kv"/>
</dbReference>
<evidence type="ECO:0000256" key="4">
    <source>
        <dbReference type="ARBA" id="ARBA00022692"/>
    </source>
</evidence>
<feature type="transmembrane region" description="Helical" evidence="13">
    <location>
        <begin position="349"/>
        <end position="369"/>
    </location>
</feature>
<dbReference type="InterPro" id="IPR000210">
    <property type="entry name" value="BTB/POZ_dom"/>
</dbReference>
<feature type="transmembrane region" description="Helical" evidence="13">
    <location>
        <begin position="506"/>
        <end position="528"/>
    </location>
</feature>
<dbReference type="SUPFAM" id="SSF81324">
    <property type="entry name" value="Voltage-gated potassium channels"/>
    <property type="match status" value="3"/>
</dbReference>
<evidence type="ECO:0000256" key="8">
    <source>
        <dbReference type="ARBA" id="ARBA00022989"/>
    </source>
</evidence>
<evidence type="ECO:0000313" key="14">
    <source>
        <dbReference type="EMBL" id="CAB3981787.1"/>
    </source>
</evidence>
<comment type="caution">
    <text evidence="14">The sequence shown here is derived from an EMBL/GenBank/DDBJ whole genome shotgun (WGS) entry which is preliminary data.</text>
</comment>
<feature type="compositionally biased region" description="Basic and acidic residues" evidence="12">
    <location>
        <begin position="969"/>
        <end position="981"/>
    </location>
</feature>
<evidence type="ECO:0000256" key="6">
    <source>
        <dbReference type="ARBA" id="ARBA00022882"/>
    </source>
</evidence>
<dbReference type="Gene3D" id="3.30.710.10">
    <property type="entry name" value="Potassium Channel Kv1.1, Chain A"/>
    <property type="match status" value="2"/>
</dbReference>
<dbReference type="Gene3D" id="1.20.120.350">
    <property type="entry name" value="Voltage-gated potassium channels. Chain C"/>
    <property type="match status" value="2"/>
</dbReference>
<dbReference type="SMART" id="SM00225">
    <property type="entry name" value="BTB"/>
    <property type="match status" value="2"/>
</dbReference>
<evidence type="ECO:0000256" key="3">
    <source>
        <dbReference type="ARBA" id="ARBA00022538"/>
    </source>
</evidence>
<dbReference type="GO" id="GO:0051260">
    <property type="term" value="P:protein homooligomerization"/>
    <property type="evidence" value="ECO:0007669"/>
    <property type="project" value="InterPro"/>
</dbReference>
<feature type="transmembrane region" description="Helical" evidence="13">
    <location>
        <begin position="139"/>
        <end position="158"/>
    </location>
</feature>
<dbReference type="FunFam" id="1.10.287.70:FF:000002">
    <property type="entry name" value="Potassium voltage-gated channel subfamily a member"/>
    <property type="match status" value="2"/>
</dbReference>
<dbReference type="Proteomes" id="UP001152795">
    <property type="component" value="Unassembled WGS sequence"/>
</dbReference>
<feature type="transmembrane region" description="Helical" evidence="13">
    <location>
        <begin position="806"/>
        <end position="828"/>
    </location>
</feature>
<keyword evidence="11" id="KW-0407">Ion channel</keyword>
<dbReference type="PRINTS" id="PR00169">
    <property type="entry name" value="KCHANNEL"/>
</dbReference>
<comment type="subcellular location">
    <subcellularLocation>
        <location evidence="1">Membrane</location>
        <topology evidence="1">Multi-pass membrane protein</topology>
    </subcellularLocation>
</comment>
<feature type="non-terminal residue" evidence="14">
    <location>
        <position position="1032"/>
    </location>
</feature>
<dbReference type="Pfam" id="PF02214">
    <property type="entry name" value="BTB_2"/>
    <property type="match status" value="2"/>
</dbReference>
<feature type="transmembrane region" description="Helical" evidence="13">
    <location>
        <begin position="875"/>
        <end position="896"/>
    </location>
</feature>
<feature type="transmembrane region" description="Helical" evidence="13">
    <location>
        <begin position="55"/>
        <end position="75"/>
    </location>
</feature>
<dbReference type="OrthoDB" id="415460at2759"/>
<evidence type="ECO:0000313" key="15">
    <source>
        <dbReference type="Proteomes" id="UP001152795"/>
    </source>
</evidence>
<keyword evidence="3" id="KW-0633">Potassium transport</keyword>
<feature type="transmembrane region" description="Helical" evidence="13">
    <location>
        <begin position="937"/>
        <end position="957"/>
    </location>
</feature>
<dbReference type="Pfam" id="PF00520">
    <property type="entry name" value="Ion_trans"/>
    <property type="match status" value="3"/>
</dbReference>
<dbReference type="InterPro" id="IPR005821">
    <property type="entry name" value="Ion_trans_dom"/>
</dbReference>
<dbReference type="GO" id="GO:0005251">
    <property type="term" value="F:delayed rectifier potassium channel activity"/>
    <property type="evidence" value="ECO:0007669"/>
    <property type="project" value="TreeGrafter"/>
</dbReference>
<dbReference type="EMBL" id="CACRXK020000428">
    <property type="protein sequence ID" value="CAB3981787.1"/>
    <property type="molecule type" value="Genomic_DNA"/>
</dbReference>